<name>A0A0B5Q4W6_CLOBE</name>
<accession>A0A0B5Q4W6</accession>
<feature type="domain" description="Phospholipase C/D" evidence="1">
    <location>
        <begin position="23"/>
        <end position="157"/>
    </location>
</feature>
<dbReference type="KEGG" id="cbei:LF65_00573"/>
<dbReference type="Proteomes" id="UP000031866">
    <property type="component" value="Chromosome"/>
</dbReference>
<sequence>MDTLLHGKIGYFLSKELIERGYSNIIDSNFFIYGNVLPDLKLKYRMTMHSKNEDWEKVIGIIDEIIYGEIKRNKDISIKLGILSHYLCDFFTFPHNKAFEGNIIRHELYEQTQRILWWKKLSEVWNECTEESRIELKSMNDIVDYIEDMHSIYIRNLGDKRRDIFFSNILVRVVSSSILRIKQNIDEHKVEENINRCIV</sequence>
<dbReference type="InterPro" id="IPR029002">
    <property type="entry name" value="PLPC/GPLD1"/>
</dbReference>
<gene>
    <name evidence="2" type="ORF">LF65_00573</name>
</gene>
<dbReference type="RefSeq" id="WP_041893934.1">
    <property type="nucleotide sequence ID" value="NZ_CP010086.2"/>
</dbReference>
<protein>
    <submittedName>
        <fullName evidence="2">Phospholipase</fullName>
    </submittedName>
</protein>
<dbReference type="Pfam" id="PF00882">
    <property type="entry name" value="Zn_dep_PLPC"/>
    <property type="match status" value="1"/>
</dbReference>
<evidence type="ECO:0000313" key="3">
    <source>
        <dbReference type="Proteomes" id="UP000031866"/>
    </source>
</evidence>
<evidence type="ECO:0000259" key="1">
    <source>
        <dbReference type="Pfam" id="PF00882"/>
    </source>
</evidence>
<dbReference type="OrthoDB" id="2878022at2"/>
<proteinExistence type="predicted"/>
<reference evidence="3" key="1">
    <citation type="submission" date="2014-12" db="EMBL/GenBank/DDBJ databases">
        <title>Genome sequence of Clostridium beijerinckii strain 59B.</title>
        <authorList>
            <person name="Little G.T."/>
            <person name="Minton N.P."/>
        </authorList>
    </citation>
    <scope>NUCLEOTIDE SEQUENCE [LARGE SCALE GENOMIC DNA]</scope>
    <source>
        <strain evidence="3">59B</strain>
    </source>
</reference>
<dbReference type="STRING" id="1520.LF65_00573"/>
<dbReference type="EMBL" id="CP010086">
    <property type="protein sequence ID" value="AJG97209.1"/>
    <property type="molecule type" value="Genomic_DNA"/>
</dbReference>
<dbReference type="AlphaFoldDB" id="A0A0B5Q4W6"/>
<organism evidence="2 3">
    <name type="scientific">Clostridium beijerinckii</name>
    <name type="common">Clostridium MP</name>
    <dbReference type="NCBI Taxonomy" id="1520"/>
    <lineage>
        <taxon>Bacteria</taxon>
        <taxon>Bacillati</taxon>
        <taxon>Bacillota</taxon>
        <taxon>Clostridia</taxon>
        <taxon>Eubacteriales</taxon>
        <taxon>Clostridiaceae</taxon>
        <taxon>Clostridium</taxon>
    </lineage>
</organism>
<evidence type="ECO:0000313" key="2">
    <source>
        <dbReference type="EMBL" id="AJG97209.1"/>
    </source>
</evidence>